<dbReference type="AlphaFoldDB" id="A0A099V161"/>
<dbReference type="EC" id="1.16.3.2" evidence="8"/>
<dbReference type="PANTHER" id="PTHR11431:SF127">
    <property type="entry name" value="BACTERIAL NON-HEME FERRITIN"/>
    <property type="match status" value="1"/>
</dbReference>
<dbReference type="InterPro" id="IPR001519">
    <property type="entry name" value="Ferritin"/>
</dbReference>
<gene>
    <name evidence="11" type="ORF">LS77_002710</name>
    <name evidence="12" type="ORF">LS79_003715</name>
    <name evidence="10" type="ORF">XJ32_07725</name>
</gene>
<organism evidence="12 13">
    <name type="scientific">Helicobacter bilis</name>
    <dbReference type="NCBI Taxonomy" id="37372"/>
    <lineage>
        <taxon>Bacteria</taxon>
        <taxon>Pseudomonadati</taxon>
        <taxon>Campylobacterota</taxon>
        <taxon>Epsilonproteobacteria</taxon>
        <taxon>Campylobacterales</taxon>
        <taxon>Helicobacteraceae</taxon>
        <taxon>Helicobacter</taxon>
    </lineage>
</organism>
<dbReference type="GO" id="GO:0008199">
    <property type="term" value="F:ferric iron binding"/>
    <property type="evidence" value="ECO:0007669"/>
    <property type="project" value="InterPro"/>
</dbReference>
<evidence type="ECO:0000256" key="6">
    <source>
        <dbReference type="ARBA" id="ARBA00023004"/>
    </source>
</evidence>
<dbReference type="EMBL" id="CP019645">
    <property type="protein sequence ID" value="AQQ59996.1"/>
    <property type="molecule type" value="Genomic_DNA"/>
</dbReference>
<comment type="subcellular location">
    <subcellularLocation>
        <location evidence="1 8">Cytoplasm</location>
    </subcellularLocation>
</comment>
<proteinExistence type="inferred from homology"/>
<evidence type="ECO:0000256" key="1">
    <source>
        <dbReference type="ARBA" id="ARBA00004496"/>
    </source>
</evidence>
<dbReference type="GO" id="GO:0042802">
    <property type="term" value="F:identical protein binding"/>
    <property type="evidence" value="ECO:0007669"/>
    <property type="project" value="UniProtKB-ARBA"/>
</dbReference>
<feature type="binding site" evidence="7">
    <location>
        <position position="53"/>
    </location>
    <ligand>
        <name>Fe cation</name>
        <dbReference type="ChEBI" id="CHEBI:24875"/>
        <label>1</label>
    </ligand>
</feature>
<dbReference type="Proteomes" id="UP000029870">
    <property type="component" value="Unassembled WGS sequence"/>
</dbReference>
<dbReference type="Pfam" id="PF00210">
    <property type="entry name" value="Ferritin"/>
    <property type="match status" value="1"/>
</dbReference>
<dbReference type="InterPro" id="IPR009040">
    <property type="entry name" value="Ferritin-like_diiron"/>
</dbReference>
<dbReference type="GO" id="GO:0006879">
    <property type="term" value="P:intracellular iron ion homeostasis"/>
    <property type="evidence" value="ECO:0007669"/>
    <property type="project" value="UniProtKB-KW"/>
</dbReference>
<dbReference type="Proteomes" id="UP000029857">
    <property type="component" value="Unassembled WGS sequence"/>
</dbReference>
<feature type="domain" description="Ferritin-like diiron" evidence="9">
    <location>
        <begin position="1"/>
        <end position="145"/>
    </location>
</feature>
<evidence type="ECO:0000313" key="11">
    <source>
        <dbReference type="EMBL" id="TLE05617.1"/>
    </source>
</evidence>
<keyword evidence="5" id="KW-0560">Oxidoreductase</keyword>
<keyword evidence="8" id="KW-0963">Cytoplasm</keyword>
<evidence type="ECO:0000313" key="10">
    <source>
        <dbReference type="EMBL" id="AQQ59996.1"/>
    </source>
</evidence>
<evidence type="ECO:0000313" key="13">
    <source>
        <dbReference type="Proteomes" id="UP000029857"/>
    </source>
</evidence>
<dbReference type="CDD" id="cd01055">
    <property type="entry name" value="Nonheme_Ferritin"/>
    <property type="match status" value="1"/>
</dbReference>
<dbReference type="PANTHER" id="PTHR11431">
    <property type="entry name" value="FERRITIN"/>
    <property type="match status" value="1"/>
</dbReference>
<dbReference type="GO" id="GO:0006826">
    <property type="term" value="P:iron ion transport"/>
    <property type="evidence" value="ECO:0007669"/>
    <property type="project" value="InterPro"/>
</dbReference>
<feature type="binding site" evidence="7">
    <location>
        <position position="50"/>
    </location>
    <ligand>
        <name>Fe cation</name>
        <dbReference type="ChEBI" id="CHEBI:24875"/>
        <label>1</label>
    </ligand>
</feature>
<feature type="binding site" evidence="7">
    <location>
        <position position="94"/>
    </location>
    <ligand>
        <name>Fe cation</name>
        <dbReference type="ChEBI" id="CHEBI:24875"/>
        <label>1</label>
    </ligand>
</feature>
<keyword evidence="3 8" id="KW-0409">Iron storage</keyword>
<reference evidence="10 15" key="2">
    <citation type="submission" date="2017-02" db="EMBL/GenBank/DDBJ databases">
        <title>Whole genome sequencing of Helicobacter bilis strain AAQJH.</title>
        <authorList>
            <person name="Conlan S."/>
            <person name="Thomas P.J."/>
            <person name="Mullikin J."/>
            <person name="Palmore T.N."/>
            <person name="Frank K.M."/>
            <person name="Segre J.A."/>
        </authorList>
    </citation>
    <scope>NUCLEOTIDE SEQUENCE [LARGE SCALE GENOMIC DNA]</scope>
    <source>
        <strain evidence="10 15">AAQJH</strain>
    </source>
</reference>
<keyword evidence="4 7" id="KW-0479">Metal-binding</keyword>
<dbReference type="InterPro" id="IPR041719">
    <property type="entry name" value="Ferritin_prok"/>
</dbReference>
<comment type="similarity">
    <text evidence="2 8">Belongs to the ferritin family. Prokaryotic subfamily.</text>
</comment>
<reference evidence="13 14" key="1">
    <citation type="journal article" date="2014" name="Genome Announc.">
        <title>Draft genome sequences of eight enterohepatic helicobacter species isolated from both laboratory and wild rodents.</title>
        <authorList>
            <person name="Sheh A."/>
            <person name="Shen Z."/>
            <person name="Fox J.G."/>
        </authorList>
    </citation>
    <scope>NUCLEOTIDE SEQUENCE [LARGE SCALE GENOMIC DNA]</scope>
    <source>
        <strain evidence="12 13">ATCC 49320</strain>
        <strain evidence="11 14">Missouri</strain>
    </source>
</reference>
<keyword evidence="6 7" id="KW-0408">Iron</keyword>
<evidence type="ECO:0000256" key="8">
    <source>
        <dbReference type="RuleBase" id="RU361145"/>
    </source>
</evidence>
<feature type="binding site" evidence="7">
    <location>
        <position position="17"/>
    </location>
    <ligand>
        <name>Fe cation</name>
        <dbReference type="ChEBI" id="CHEBI:24875"/>
        <label>1</label>
    </ligand>
</feature>
<dbReference type="EMBL" id="JRPH02000006">
    <property type="protein sequence ID" value="TLE05617.1"/>
    <property type="molecule type" value="Genomic_DNA"/>
</dbReference>
<dbReference type="RefSeq" id="WP_004088183.1">
    <property type="nucleotide sequence ID" value="NZ_CABKOK010000004.1"/>
</dbReference>
<evidence type="ECO:0000259" key="9">
    <source>
        <dbReference type="PROSITE" id="PS50905"/>
    </source>
</evidence>
<evidence type="ECO:0000256" key="2">
    <source>
        <dbReference type="ARBA" id="ARBA00006950"/>
    </source>
</evidence>
<comment type="function">
    <text evidence="8">Iron-storage protein.</text>
</comment>
<protein>
    <recommendedName>
        <fullName evidence="8">Ferritin</fullName>
        <ecNumber evidence="8">1.16.3.2</ecNumber>
    </recommendedName>
</protein>
<evidence type="ECO:0000256" key="4">
    <source>
        <dbReference type="ARBA" id="ARBA00022723"/>
    </source>
</evidence>
<dbReference type="GO" id="GO:0008198">
    <property type="term" value="F:ferrous iron binding"/>
    <property type="evidence" value="ECO:0007669"/>
    <property type="project" value="TreeGrafter"/>
</dbReference>
<dbReference type="FunFam" id="1.20.1260.10:FF:000001">
    <property type="entry name" value="Non-heme ferritin"/>
    <property type="match status" value="1"/>
</dbReference>
<evidence type="ECO:0000256" key="5">
    <source>
        <dbReference type="ARBA" id="ARBA00023002"/>
    </source>
</evidence>
<dbReference type="InterPro" id="IPR008331">
    <property type="entry name" value="Ferritin_DPS_dom"/>
</dbReference>
<dbReference type="KEGG" id="hbl:XJ32_07725"/>
<dbReference type="PROSITE" id="PS50905">
    <property type="entry name" value="FERRITIN_LIKE"/>
    <property type="match status" value="1"/>
</dbReference>
<dbReference type="SUPFAM" id="SSF47240">
    <property type="entry name" value="Ferritin-like"/>
    <property type="match status" value="1"/>
</dbReference>
<evidence type="ECO:0000313" key="12">
    <source>
        <dbReference type="EMBL" id="TLE11072.1"/>
    </source>
</evidence>
<dbReference type="InterPro" id="IPR009078">
    <property type="entry name" value="Ferritin-like_SF"/>
</dbReference>
<dbReference type="GO" id="GO:0004322">
    <property type="term" value="F:ferroxidase activity"/>
    <property type="evidence" value="ECO:0007669"/>
    <property type="project" value="TreeGrafter"/>
</dbReference>
<reference evidence="12" key="3">
    <citation type="submission" date="2018-04" db="EMBL/GenBank/DDBJ databases">
        <authorList>
            <person name="Sheh A."/>
            <person name="Shen Z."/>
            <person name="Mannion A.J."/>
            <person name="Fox J.G."/>
        </authorList>
    </citation>
    <scope>NUCLEOTIDE SEQUENCE</scope>
    <source>
        <strain evidence="12">ATCC 49320</strain>
        <strain evidence="11">Missouri</strain>
    </source>
</reference>
<dbReference type="InterPro" id="IPR012347">
    <property type="entry name" value="Ferritin-like"/>
</dbReference>
<sequence length="164" mass="18914">MLSAEVTKKLNEQVAKEMFASNLYLSMSSWCFHNRLDGAGQFLFSHAGQESDHAKKLITYLNETDSVVELQAIEKPESNFKNLLDVFEKTYQHELSITKSINDLVSFMLENKDYSTFNFLQWYVAEQHEEEALFRGIVDKIKLIGEQSNGLYLADQYIKTLIGK</sequence>
<feature type="binding site" evidence="7">
    <location>
        <position position="127"/>
    </location>
    <ligand>
        <name>Fe cation</name>
        <dbReference type="ChEBI" id="CHEBI:24875"/>
        <label>1</label>
    </ligand>
</feature>
<evidence type="ECO:0000256" key="7">
    <source>
        <dbReference type="PIRSR" id="PIRSR601519-1"/>
    </source>
</evidence>
<dbReference type="EMBL" id="JRPJ02000009">
    <property type="protein sequence ID" value="TLE11072.1"/>
    <property type="molecule type" value="Genomic_DNA"/>
</dbReference>
<dbReference type="GO" id="GO:0005829">
    <property type="term" value="C:cytosol"/>
    <property type="evidence" value="ECO:0007669"/>
    <property type="project" value="TreeGrafter"/>
</dbReference>
<dbReference type="STRING" id="37372.XJ32_07725"/>
<accession>A0A099V161</accession>
<dbReference type="GeneID" id="60657245"/>
<dbReference type="Gene3D" id="1.20.1260.10">
    <property type="match status" value="1"/>
</dbReference>
<evidence type="ECO:0000313" key="14">
    <source>
        <dbReference type="Proteomes" id="UP000029870"/>
    </source>
</evidence>
<name>A0A099V161_9HELI</name>
<comment type="catalytic activity">
    <reaction evidence="8">
        <text>4 Fe(2+) + O2 + 6 H2O = 4 iron(III) oxide-hydroxide + 12 H(+)</text>
        <dbReference type="Rhea" id="RHEA:11972"/>
        <dbReference type="ChEBI" id="CHEBI:15377"/>
        <dbReference type="ChEBI" id="CHEBI:15378"/>
        <dbReference type="ChEBI" id="CHEBI:15379"/>
        <dbReference type="ChEBI" id="CHEBI:29033"/>
        <dbReference type="ChEBI" id="CHEBI:78619"/>
        <dbReference type="EC" id="1.16.3.2"/>
    </reaction>
</comment>
<evidence type="ECO:0000313" key="15">
    <source>
        <dbReference type="Proteomes" id="UP000188298"/>
    </source>
</evidence>
<evidence type="ECO:0000256" key="3">
    <source>
        <dbReference type="ARBA" id="ARBA00022434"/>
    </source>
</evidence>
<dbReference type="Proteomes" id="UP000188298">
    <property type="component" value="Chromosome"/>
</dbReference>